<feature type="transmembrane region" description="Helical" evidence="1">
    <location>
        <begin position="46"/>
        <end position="74"/>
    </location>
</feature>
<dbReference type="Proteomes" id="UP001606302">
    <property type="component" value="Unassembled WGS sequence"/>
</dbReference>
<accession>A0ABW7GEX1</accession>
<keyword evidence="3" id="KW-1185">Reference proteome</keyword>
<gene>
    <name evidence="2" type="ORF">ACG04Q_02360</name>
</gene>
<dbReference type="EMBL" id="JBIGHX010000001">
    <property type="protein sequence ID" value="MFG6460397.1"/>
    <property type="molecule type" value="Genomic_DNA"/>
</dbReference>
<name>A0ABW7GEX1_9BURK</name>
<dbReference type="RefSeq" id="WP_394509210.1">
    <property type="nucleotide sequence ID" value="NZ_JBIGHX010000001.1"/>
</dbReference>
<keyword evidence="1" id="KW-1133">Transmembrane helix</keyword>
<evidence type="ECO:0000313" key="2">
    <source>
        <dbReference type="EMBL" id="MFG6460397.1"/>
    </source>
</evidence>
<reference evidence="2 3" key="1">
    <citation type="submission" date="2024-08" db="EMBL/GenBank/DDBJ databases">
        <authorList>
            <person name="Lu H."/>
        </authorList>
    </citation>
    <scope>NUCLEOTIDE SEQUENCE [LARGE SCALE GENOMIC DNA]</scope>
    <source>
        <strain evidence="2 3">DXS20W</strain>
    </source>
</reference>
<protein>
    <recommendedName>
        <fullName evidence="4">Transmembrane protein</fullName>
    </recommendedName>
</protein>
<organism evidence="2 3">
    <name type="scientific">Pelomonas lactea</name>
    <dbReference type="NCBI Taxonomy" id="3299030"/>
    <lineage>
        <taxon>Bacteria</taxon>
        <taxon>Pseudomonadati</taxon>
        <taxon>Pseudomonadota</taxon>
        <taxon>Betaproteobacteria</taxon>
        <taxon>Burkholderiales</taxon>
        <taxon>Sphaerotilaceae</taxon>
        <taxon>Roseateles</taxon>
    </lineage>
</organism>
<proteinExistence type="predicted"/>
<evidence type="ECO:0008006" key="4">
    <source>
        <dbReference type="Google" id="ProtNLM"/>
    </source>
</evidence>
<keyword evidence="1" id="KW-0472">Membrane</keyword>
<sequence length="157" mass="17051">MSNRSLTAAWFRHAPRVGLALSVLLFVACLFNDAYGFKSSGTVKGTPAFFVLLVGWYGVLVGGNIGWLANPALLGGWLGFIRGKRMLGLISTLLALALMLRYLVDPTVMLDENASQWQFDVYGLGYWLWLASAGTMLLTYAVAALPTDFLTPKEGSP</sequence>
<feature type="transmembrane region" description="Helical" evidence="1">
    <location>
        <begin position="86"/>
        <end position="104"/>
    </location>
</feature>
<dbReference type="PROSITE" id="PS51257">
    <property type="entry name" value="PROKAR_LIPOPROTEIN"/>
    <property type="match status" value="1"/>
</dbReference>
<keyword evidence="1" id="KW-0812">Transmembrane</keyword>
<evidence type="ECO:0000256" key="1">
    <source>
        <dbReference type="SAM" id="Phobius"/>
    </source>
</evidence>
<feature type="transmembrane region" description="Helical" evidence="1">
    <location>
        <begin position="124"/>
        <end position="145"/>
    </location>
</feature>
<evidence type="ECO:0000313" key="3">
    <source>
        <dbReference type="Proteomes" id="UP001606302"/>
    </source>
</evidence>
<comment type="caution">
    <text evidence="2">The sequence shown here is derived from an EMBL/GenBank/DDBJ whole genome shotgun (WGS) entry which is preliminary data.</text>
</comment>